<name>A0A8T0IMK5_CERPU</name>
<dbReference type="InterPro" id="IPR001155">
    <property type="entry name" value="OxRdtase_FMN_N"/>
</dbReference>
<accession>A0A8T0IMK5</accession>
<evidence type="ECO:0000259" key="6">
    <source>
        <dbReference type="Pfam" id="PF00724"/>
    </source>
</evidence>
<keyword evidence="8" id="KW-1185">Reference proteome</keyword>
<dbReference type="Gene3D" id="3.20.20.70">
    <property type="entry name" value="Aldolase class I"/>
    <property type="match status" value="1"/>
</dbReference>
<dbReference type="GO" id="GO:0016491">
    <property type="term" value="F:oxidoreductase activity"/>
    <property type="evidence" value="ECO:0007669"/>
    <property type="project" value="UniProtKB-KW"/>
</dbReference>
<protein>
    <recommendedName>
        <fullName evidence="6">NADH:flavin oxidoreductase/NADH oxidase N-terminal domain-containing protein</fullName>
    </recommendedName>
</protein>
<evidence type="ECO:0000256" key="1">
    <source>
        <dbReference type="ARBA" id="ARBA00001917"/>
    </source>
</evidence>
<keyword evidence="3" id="KW-0285">Flavoprotein</keyword>
<feature type="domain" description="NADH:flavin oxidoreductase/NADH oxidase N-terminal" evidence="6">
    <location>
        <begin position="29"/>
        <end position="365"/>
    </location>
</feature>
<dbReference type="PANTHER" id="PTHR22893">
    <property type="entry name" value="NADH OXIDOREDUCTASE-RELATED"/>
    <property type="match status" value="1"/>
</dbReference>
<evidence type="ECO:0000256" key="3">
    <source>
        <dbReference type="ARBA" id="ARBA00022630"/>
    </source>
</evidence>
<dbReference type="Proteomes" id="UP000822688">
    <property type="component" value="Chromosome 3"/>
</dbReference>
<dbReference type="AlphaFoldDB" id="A0A8T0IMK5"/>
<evidence type="ECO:0000313" key="7">
    <source>
        <dbReference type="EMBL" id="KAG0584071.1"/>
    </source>
</evidence>
<evidence type="ECO:0000256" key="2">
    <source>
        <dbReference type="ARBA" id="ARBA00005979"/>
    </source>
</evidence>
<dbReference type="Pfam" id="PF00724">
    <property type="entry name" value="Oxidored_FMN"/>
    <property type="match status" value="1"/>
</dbReference>
<dbReference type="InterPro" id="IPR045247">
    <property type="entry name" value="Oye-like"/>
</dbReference>
<reference evidence="7" key="1">
    <citation type="submission" date="2020-06" db="EMBL/GenBank/DDBJ databases">
        <title>WGS assembly of Ceratodon purpureus strain R40.</title>
        <authorList>
            <person name="Carey S.B."/>
            <person name="Jenkins J."/>
            <person name="Shu S."/>
            <person name="Lovell J.T."/>
            <person name="Sreedasyam A."/>
            <person name="Maumus F."/>
            <person name="Tiley G.P."/>
            <person name="Fernandez-Pozo N."/>
            <person name="Barry K."/>
            <person name="Chen C."/>
            <person name="Wang M."/>
            <person name="Lipzen A."/>
            <person name="Daum C."/>
            <person name="Saski C.A."/>
            <person name="Payton A.C."/>
            <person name="Mcbreen J.C."/>
            <person name="Conrad R.E."/>
            <person name="Kollar L.M."/>
            <person name="Olsson S."/>
            <person name="Huttunen S."/>
            <person name="Landis J.B."/>
            <person name="Wickett N.J."/>
            <person name="Johnson M.G."/>
            <person name="Rensing S.A."/>
            <person name="Grimwood J."/>
            <person name="Schmutz J."/>
            <person name="Mcdaniel S.F."/>
        </authorList>
    </citation>
    <scope>NUCLEOTIDE SEQUENCE</scope>
    <source>
        <strain evidence="7">R40</strain>
    </source>
</reference>
<dbReference type="SUPFAM" id="SSF51395">
    <property type="entry name" value="FMN-linked oxidoreductases"/>
    <property type="match status" value="1"/>
</dbReference>
<evidence type="ECO:0000256" key="5">
    <source>
        <dbReference type="ARBA" id="ARBA00023002"/>
    </source>
</evidence>
<keyword evidence="4" id="KW-0288">FMN</keyword>
<sequence>MGYGDHFTDASNTTVEDADVVPETSKLPLLSPFQLGPFKLQHRVVLAPLTRARSFGGIPQPHNAVYYAQRATPGGLLITEGTGIVADADGFPNMPGIWTKEQVEAWKPVVKGVHDKGAFIFCQIAHVGRYSHTSYTKGAAPVSSTNRPITSTQILVASGDALADFTTPRALTADEIPQFVDLFRAAARNAISAGFDGVEIHGANSMLIDQFLKSSVNDRTDHYGGSVENRCRFLEEVVESVGNEIGFDRVGIRVSPFVDDIGDASDSDPASLAVQIAKSLNKFRPLYLHVVEPRFHFSSEQHRATEDSLWPVRREFKGALIAAGGFNRENGNDAVKEGRADLVVYGRWFLANPDLVARFQADAPLNMYDRSTFYTPDPVVGYTDYPFLGEKLQEKPGEKKLGEKLEEKLDELKV</sequence>
<evidence type="ECO:0000256" key="4">
    <source>
        <dbReference type="ARBA" id="ARBA00022643"/>
    </source>
</evidence>
<dbReference type="GO" id="GO:0010181">
    <property type="term" value="F:FMN binding"/>
    <property type="evidence" value="ECO:0007669"/>
    <property type="project" value="InterPro"/>
</dbReference>
<dbReference type="EMBL" id="CM026423">
    <property type="protein sequence ID" value="KAG0584071.1"/>
    <property type="molecule type" value="Genomic_DNA"/>
</dbReference>
<evidence type="ECO:0000313" key="8">
    <source>
        <dbReference type="Proteomes" id="UP000822688"/>
    </source>
</evidence>
<proteinExistence type="inferred from homology"/>
<dbReference type="InterPro" id="IPR013785">
    <property type="entry name" value="Aldolase_TIM"/>
</dbReference>
<keyword evidence="5" id="KW-0560">Oxidoreductase</keyword>
<organism evidence="7 8">
    <name type="scientific">Ceratodon purpureus</name>
    <name type="common">Fire moss</name>
    <name type="synonym">Dicranum purpureum</name>
    <dbReference type="NCBI Taxonomy" id="3225"/>
    <lineage>
        <taxon>Eukaryota</taxon>
        <taxon>Viridiplantae</taxon>
        <taxon>Streptophyta</taxon>
        <taxon>Embryophyta</taxon>
        <taxon>Bryophyta</taxon>
        <taxon>Bryophytina</taxon>
        <taxon>Bryopsida</taxon>
        <taxon>Dicranidae</taxon>
        <taxon>Pseudoditrichales</taxon>
        <taxon>Ditrichaceae</taxon>
        <taxon>Ceratodon</taxon>
    </lineage>
</organism>
<comment type="similarity">
    <text evidence="2">Belongs to the NADH:flavin oxidoreductase/NADH oxidase family.</text>
</comment>
<comment type="caution">
    <text evidence="7">The sequence shown here is derived from an EMBL/GenBank/DDBJ whole genome shotgun (WGS) entry which is preliminary data.</text>
</comment>
<comment type="cofactor">
    <cofactor evidence="1">
        <name>FMN</name>
        <dbReference type="ChEBI" id="CHEBI:58210"/>
    </cofactor>
</comment>
<dbReference type="PANTHER" id="PTHR22893:SF91">
    <property type="entry name" value="NADPH DEHYDROGENASE 2-RELATED"/>
    <property type="match status" value="1"/>
</dbReference>
<dbReference type="CDD" id="cd02933">
    <property type="entry name" value="OYE_like_FMN"/>
    <property type="match status" value="1"/>
</dbReference>
<gene>
    <name evidence="7" type="ORF">KC19_3G182700</name>
</gene>
<dbReference type="FunFam" id="3.20.20.70:FF:000073">
    <property type="entry name" value="12-oxophytodienoate reductase 3"/>
    <property type="match status" value="1"/>
</dbReference>